<dbReference type="PANTHER" id="PTHR46166:SF3">
    <property type="entry name" value="EGL-5"/>
    <property type="match status" value="1"/>
</dbReference>
<keyword evidence="7 10" id="KW-0371">Homeobox</keyword>
<dbReference type="PROSITE" id="PS00032">
    <property type="entry name" value="ANTENNAPEDIA"/>
    <property type="match status" value="1"/>
</dbReference>
<evidence type="ECO:0000256" key="4">
    <source>
        <dbReference type="ARBA" id="ARBA00022473"/>
    </source>
</evidence>
<evidence type="ECO:0000256" key="9">
    <source>
        <dbReference type="ARBA" id="ARBA00023242"/>
    </source>
</evidence>
<evidence type="ECO:0000256" key="2">
    <source>
        <dbReference type="ARBA" id="ARBA00004123"/>
    </source>
</evidence>
<dbReference type="InterPro" id="IPR009057">
    <property type="entry name" value="Homeodomain-like_sf"/>
</dbReference>
<gene>
    <name evidence="14" type="primary">Hox8V</name>
</gene>
<dbReference type="CDD" id="cd00086">
    <property type="entry name" value="homeodomain"/>
    <property type="match status" value="1"/>
</dbReference>
<evidence type="ECO:0000256" key="12">
    <source>
        <dbReference type="SAM" id="MobiDB-lite"/>
    </source>
</evidence>
<feature type="domain" description="Homeobox" evidence="13">
    <location>
        <begin position="171"/>
        <end position="231"/>
    </location>
</feature>
<dbReference type="AlphaFoldDB" id="A0A248WXV2"/>
<dbReference type="InterPro" id="IPR050948">
    <property type="entry name" value="Antp_homeobox_TF"/>
</dbReference>
<dbReference type="InterPro" id="IPR001827">
    <property type="entry name" value="Homeobox_Antennapedia_CS"/>
</dbReference>
<evidence type="ECO:0000313" key="14">
    <source>
        <dbReference type="EMBL" id="ASW16847.1"/>
    </source>
</evidence>
<dbReference type="FunFam" id="1.10.10.60:FF:000072">
    <property type="entry name" value="Homeobox protein Hox-B8"/>
    <property type="match status" value="1"/>
</dbReference>
<accession>A0A248WXV2</accession>
<name>A0A248WXV2_EPTBU</name>
<reference evidence="14" key="1">
    <citation type="submission" date="2017-06" db="EMBL/GenBank/DDBJ databases">
        <title>Hox-containing scaffolds of the hagfish, Eptatretus burgeri, genome.</title>
        <authorList>
            <person name="Pascual-Anaya J."/>
        </authorList>
    </citation>
    <scope>NUCLEOTIDE SEQUENCE</scope>
    <source>
        <tissue evidence="14">Testis</tissue>
    </source>
</reference>
<dbReference type="PRINTS" id="PR00024">
    <property type="entry name" value="HOMEOBOX"/>
</dbReference>
<evidence type="ECO:0000256" key="1">
    <source>
        <dbReference type="ARBA" id="ARBA00003263"/>
    </source>
</evidence>
<evidence type="ECO:0000256" key="7">
    <source>
        <dbReference type="ARBA" id="ARBA00023155"/>
    </source>
</evidence>
<comment type="similarity">
    <text evidence="3">Belongs to the Antp homeobox family.</text>
</comment>
<protein>
    <submittedName>
        <fullName evidence="14">Hox8V</fullName>
    </submittedName>
</protein>
<keyword evidence="8" id="KW-0804">Transcription</keyword>
<evidence type="ECO:0000256" key="10">
    <source>
        <dbReference type="PROSITE-ProRule" id="PRU00108"/>
    </source>
</evidence>
<dbReference type="Ensembl" id="ENSEBUT00000013057.1">
    <property type="protein sequence ID" value="ENSEBUP00000012481.1"/>
    <property type="gene ID" value="ENSEBUG00000007943.1"/>
</dbReference>
<dbReference type="GO" id="GO:0005634">
    <property type="term" value="C:nucleus"/>
    <property type="evidence" value="ECO:0007669"/>
    <property type="project" value="UniProtKB-SubCell"/>
</dbReference>
<dbReference type="GeneTree" id="ENSGT00940000161529"/>
<dbReference type="EMBL" id="MF398229">
    <property type="protein sequence ID" value="ASW16847.1"/>
    <property type="molecule type" value="Genomic_DNA"/>
</dbReference>
<keyword evidence="4" id="KW-0217">Developmental protein</keyword>
<dbReference type="Pfam" id="PF00046">
    <property type="entry name" value="Homeodomain"/>
    <property type="match status" value="1"/>
</dbReference>
<dbReference type="InterPro" id="IPR020479">
    <property type="entry name" value="HD_metazoa"/>
</dbReference>
<keyword evidence="9 10" id="KW-0539">Nucleus</keyword>
<dbReference type="InterPro" id="IPR001356">
    <property type="entry name" value="HD"/>
</dbReference>
<dbReference type="PROSITE" id="PS00027">
    <property type="entry name" value="HOMEOBOX_1"/>
    <property type="match status" value="1"/>
</dbReference>
<dbReference type="InterPro" id="IPR000047">
    <property type="entry name" value="HTH_motif"/>
</dbReference>
<evidence type="ECO:0000313" key="16">
    <source>
        <dbReference type="Proteomes" id="UP000694388"/>
    </source>
</evidence>
<feature type="compositionally biased region" description="Polar residues" evidence="12">
    <location>
        <begin position="285"/>
        <end position="296"/>
    </location>
</feature>
<keyword evidence="6 10" id="KW-0238">DNA-binding</keyword>
<keyword evidence="5" id="KW-0805">Transcription regulation</keyword>
<dbReference type="SUPFAM" id="SSF46689">
    <property type="entry name" value="Homeodomain-like"/>
    <property type="match status" value="1"/>
</dbReference>
<dbReference type="GO" id="GO:0000981">
    <property type="term" value="F:DNA-binding transcription factor activity, RNA polymerase II-specific"/>
    <property type="evidence" value="ECO:0007669"/>
    <property type="project" value="InterPro"/>
</dbReference>
<evidence type="ECO:0000259" key="13">
    <source>
        <dbReference type="PROSITE" id="PS50071"/>
    </source>
</evidence>
<dbReference type="PRINTS" id="PR00031">
    <property type="entry name" value="HTHREPRESSR"/>
</dbReference>
<sequence length="302" mass="33203">MSSYFVNSLFTKYKPGDSLRSTYYDCRFAQDVQAAAAGRGAAAAAAAAVVYGTSTGSGLQQLGGVQDFYHSVAGPGGPQCPSATSGTAAFVPGSGYHPGNGCSAGPCHSEAPKFYGYDALPRPPIFTSPQDGGMLQFPDYKSSVGALSEELDAPHFTYAAQVFPWMRPQGPGRRRGRQTYSRFQTLELEKEFLFNPYLTRKRRMEVSHALGLSERQVKIWFQNRRMKWKKENNKDAFPSGKLPLETAPVELDGGASTQLQQQQQGQEEEQQQQQRQQQQQHEQQVATPTSELNGGSNIRPLH</sequence>
<dbReference type="Gene3D" id="1.10.10.60">
    <property type="entry name" value="Homeodomain-like"/>
    <property type="match status" value="1"/>
</dbReference>
<dbReference type="SMART" id="SM00389">
    <property type="entry name" value="HOX"/>
    <property type="match status" value="1"/>
</dbReference>
<dbReference type="InterPro" id="IPR017970">
    <property type="entry name" value="Homeobox_CS"/>
</dbReference>
<evidence type="ECO:0000313" key="15">
    <source>
        <dbReference type="Ensembl" id="ENSEBUP00000012481.1"/>
    </source>
</evidence>
<evidence type="ECO:0000256" key="3">
    <source>
        <dbReference type="ARBA" id="ARBA00009107"/>
    </source>
</evidence>
<reference evidence="15" key="2">
    <citation type="submission" date="2025-05" db="UniProtKB">
        <authorList>
            <consortium name="Ensembl"/>
        </authorList>
    </citation>
    <scope>IDENTIFICATION</scope>
</reference>
<evidence type="ECO:0000256" key="5">
    <source>
        <dbReference type="ARBA" id="ARBA00023015"/>
    </source>
</evidence>
<keyword evidence="16" id="KW-1185">Reference proteome</keyword>
<feature type="region of interest" description="Disordered" evidence="12">
    <location>
        <begin position="231"/>
        <end position="302"/>
    </location>
</feature>
<comment type="subcellular location">
    <subcellularLocation>
        <location evidence="2 10 11">Nucleus</location>
    </subcellularLocation>
</comment>
<organism evidence="14">
    <name type="scientific">Eptatretus burgeri</name>
    <name type="common">Inshore hagfish</name>
    <dbReference type="NCBI Taxonomy" id="7764"/>
    <lineage>
        <taxon>Eukaryota</taxon>
        <taxon>Metazoa</taxon>
        <taxon>Chordata</taxon>
        <taxon>Craniata</taxon>
        <taxon>Vertebrata</taxon>
        <taxon>Cyclostomata</taxon>
        <taxon>Myxini</taxon>
        <taxon>Myxiniformes</taxon>
        <taxon>Myxinidae</taxon>
        <taxon>Eptatretinae</taxon>
        <taxon>Eptatretus</taxon>
    </lineage>
</organism>
<evidence type="ECO:0000256" key="11">
    <source>
        <dbReference type="RuleBase" id="RU000682"/>
    </source>
</evidence>
<feature type="DNA-binding region" description="Homeobox" evidence="10">
    <location>
        <begin position="173"/>
        <end position="232"/>
    </location>
</feature>
<dbReference type="PROSITE" id="PS50071">
    <property type="entry name" value="HOMEOBOX_2"/>
    <property type="match status" value="1"/>
</dbReference>
<proteinExistence type="inferred from homology"/>
<dbReference type="Proteomes" id="UP000694388">
    <property type="component" value="Unplaced"/>
</dbReference>
<dbReference type="GO" id="GO:0000977">
    <property type="term" value="F:RNA polymerase II transcription regulatory region sequence-specific DNA binding"/>
    <property type="evidence" value="ECO:0007669"/>
    <property type="project" value="TreeGrafter"/>
</dbReference>
<comment type="function">
    <text evidence="1">Sequence-specific transcription factor which is part of a developmental regulatory system that provides cells with specific positional identities on the anterior-posterior axis.</text>
</comment>
<feature type="compositionally biased region" description="Low complexity" evidence="12">
    <location>
        <begin position="258"/>
        <end position="284"/>
    </location>
</feature>
<dbReference type="PANTHER" id="PTHR46166">
    <property type="entry name" value="HOMEOBOX DOMAIN-CONTAINING PROTEIN"/>
    <property type="match status" value="1"/>
</dbReference>
<evidence type="ECO:0000256" key="6">
    <source>
        <dbReference type="ARBA" id="ARBA00023125"/>
    </source>
</evidence>
<evidence type="ECO:0000256" key="8">
    <source>
        <dbReference type="ARBA" id="ARBA00023163"/>
    </source>
</evidence>